<dbReference type="SUPFAM" id="SSF53955">
    <property type="entry name" value="Lysozyme-like"/>
    <property type="match status" value="1"/>
</dbReference>
<feature type="compositionally biased region" description="Basic and acidic residues" evidence="3">
    <location>
        <begin position="243"/>
        <end position="253"/>
    </location>
</feature>
<dbReference type="GO" id="GO:0016787">
    <property type="term" value="F:hydrolase activity"/>
    <property type="evidence" value="ECO:0007669"/>
    <property type="project" value="UniProtKB-KW"/>
</dbReference>
<feature type="domain" description="LysM" evidence="4">
    <location>
        <begin position="317"/>
        <end position="366"/>
    </location>
</feature>
<dbReference type="Pfam" id="PF06737">
    <property type="entry name" value="Transglycosylas"/>
    <property type="match status" value="1"/>
</dbReference>
<dbReference type="EMBL" id="JACHJL010000021">
    <property type="protein sequence ID" value="MBB5939166.1"/>
    <property type="molecule type" value="Genomic_DNA"/>
</dbReference>
<evidence type="ECO:0000256" key="3">
    <source>
        <dbReference type="SAM" id="MobiDB-lite"/>
    </source>
</evidence>
<feature type="compositionally biased region" description="Low complexity" evidence="3">
    <location>
        <begin position="134"/>
        <end position="148"/>
    </location>
</feature>
<reference evidence="5 6" key="1">
    <citation type="submission" date="2020-08" db="EMBL/GenBank/DDBJ databases">
        <title>Genomic Encyclopedia of Type Strains, Phase III (KMG-III): the genomes of soil and plant-associated and newly described type strains.</title>
        <authorList>
            <person name="Whitman W."/>
        </authorList>
    </citation>
    <scope>NUCLEOTIDE SEQUENCE [LARGE SCALE GENOMIC DNA]</scope>
    <source>
        <strain evidence="5 6">CECT 8305</strain>
    </source>
</reference>
<accession>A0A7W9V2C6</accession>
<comment type="caution">
    <text evidence="5">The sequence shown here is derived from an EMBL/GenBank/DDBJ whole genome shotgun (WGS) entry which is preliminary data.</text>
</comment>
<evidence type="ECO:0000313" key="6">
    <source>
        <dbReference type="Proteomes" id="UP000588098"/>
    </source>
</evidence>
<evidence type="ECO:0000256" key="1">
    <source>
        <dbReference type="ARBA" id="ARBA00010830"/>
    </source>
</evidence>
<keyword evidence="2" id="KW-0378">Hydrolase</keyword>
<dbReference type="Gene3D" id="1.10.530.10">
    <property type="match status" value="1"/>
</dbReference>
<dbReference type="InterPro" id="IPR036779">
    <property type="entry name" value="LysM_dom_sf"/>
</dbReference>
<feature type="region of interest" description="Disordered" evidence="3">
    <location>
        <begin position="123"/>
        <end position="341"/>
    </location>
</feature>
<dbReference type="InterPro" id="IPR023346">
    <property type="entry name" value="Lysozyme-like_dom_sf"/>
</dbReference>
<evidence type="ECO:0000313" key="5">
    <source>
        <dbReference type="EMBL" id="MBB5939166.1"/>
    </source>
</evidence>
<dbReference type="Gene3D" id="3.10.350.10">
    <property type="entry name" value="LysM domain"/>
    <property type="match status" value="1"/>
</dbReference>
<sequence>MRSGNGKHRRPRQAPAIVVAAGVTGAGIALPLLGATGAGAADTATWDRVADCESGGVWSSNSGNDSYGGLALSLDAWQLYGGTDHAPRPDLASRSQQIAIAELILAERGPVAWSGCAKTAGLTEGGASPDINPGDTSDSGDTSGTGDADAGRGHDGSTKHPRPDSSRHTPTPTPDTKPTPDASTPTGGAPGEAEPTEVPRHTLDPTKGASSDTGRGESGRETPRETPDGAPSGTPGGTPSGEQRPDDSGQHDENDGDGSEDDTAGGKHRGEPRPEPGSADPETEGPDGATPRPDGRHADRGERGRDDVSRPGGAAESEHRVRSGDTLSGIAEQHETPGGWPALYEANEGIIGADPDLILPGQELDLRAGAKR</sequence>
<dbReference type="InterPro" id="IPR018392">
    <property type="entry name" value="LysM"/>
</dbReference>
<dbReference type="Pfam" id="PF01476">
    <property type="entry name" value="LysM"/>
    <property type="match status" value="1"/>
</dbReference>
<comment type="similarity">
    <text evidence="1">Belongs to the transglycosylase family. Rpf subfamily.</text>
</comment>
<feature type="compositionally biased region" description="Basic and acidic residues" evidence="3">
    <location>
        <begin position="264"/>
        <end position="274"/>
    </location>
</feature>
<dbReference type="PROSITE" id="PS51782">
    <property type="entry name" value="LYSM"/>
    <property type="match status" value="1"/>
</dbReference>
<proteinExistence type="inferred from homology"/>
<evidence type="ECO:0000256" key="2">
    <source>
        <dbReference type="ARBA" id="ARBA00022801"/>
    </source>
</evidence>
<dbReference type="AlphaFoldDB" id="A0A7W9V2C6"/>
<feature type="compositionally biased region" description="Acidic residues" evidence="3">
    <location>
        <begin position="254"/>
        <end position="263"/>
    </location>
</feature>
<dbReference type="SUPFAM" id="SSF54106">
    <property type="entry name" value="LysM domain"/>
    <property type="match status" value="1"/>
</dbReference>
<dbReference type="SMART" id="SM00257">
    <property type="entry name" value="LysM"/>
    <property type="match status" value="1"/>
</dbReference>
<gene>
    <name evidence="5" type="ORF">FHS42_006258</name>
</gene>
<dbReference type="InterPro" id="IPR010618">
    <property type="entry name" value="RPF"/>
</dbReference>
<keyword evidence="6" id="KW-1185">Reference proteome</keyword>
<evidence type="ECO:0000259" key="4">
    <source>
        <dbReference type="PROSITE" id="PS51782"/>
    </source>
</evidence>
<organism evidence="5 6">
    <name type="scientific">Streptomyces zagrosensis</name>
    <dbReference type="NCBI Taxonomy" id="1042984"/>
    <lineage>
        <taxon>Bacteria</taxon>
        <taxon>Bacillati</taxon>
        <taxon>Actinomycetota</taxon>
        <taxon>Actinomycetes</taxon>
        <taxon>Kitasatosporales</taxon>
        <taxon>Streptomycetaceae</taxon>
        <taxon>Streptomyces</taxon>
    </lineage>
</organism>
<dbReference type="CDD" id="cd13925">
    <property type="entry name" value="RPF"/>
    <property type="match status" value="1"/>
</dbReference>
<feature type="compositionally biased region" description="Basic and acidic residues" evidence="3">
    <location>
        <begin position="214"/>
        <end position="227"/>
    </location>
</feature>
<protein>
    <recommendedName>
        <fullName evidence="4">LysM domain-containing protein</fullName>
    </recommendedName>
</protein>
<feature type="compositionally biased region" description="Basic and acidic residues" evidence="3">
    <location>
        <begin position="149"/>
        <end position="167"/>
    </location>
</feature>
<feature type="compositionally biased region" description="Basic and acidic residues" evidence="3">
    <location>
        <begin position="293"/>
        <end position="309"/>
    </location>
</feature>
<dbReference type="RefSeq" id="WP_184577784.1">
    <property type="nucleotide sequence ID" value="NZ_JACHJL010000021.1"/>
</dbReference>
<name>A0A7W9V2C6_9ACTN</name>
<dbReference type="Proteomes" id="UP000588098">
    <property type="component" value="Unassembled WGS sequence"/>
</dbReference>
<dbReference type="CDD" id="cd00118">
    <property type="entry name" value="LysM"/>
    <property type="match status" value="1"/>
</dbReference>